<dbReference type="VEuPathDB" id="FungiDB:ATCC64974_33820"/>
<dbReference type="Pfam" id="PF00324">
    <property type="entry name" value="AA_permease"/>
    <property type="match status" value="1"/>
</dbReference>
<comment type="caution">
    <text evidence="9">The sequence shown here is derived from an EMBL/GenBank/DDBJ whole genome shotgun (WGS) entry which is preliminary data.</text>
</comment>
<protein>
    <submittedName>
        <fullName evidence="9">Proline-specific permease</fullName>
    </submittedName>
</protein>
<feature type="transmembrane region" description="Helical" evidence="7">
    <location>
        <begin position="62"/>
        <end position="81"/>
    </location>
</feature>
<feature type="transmembrane region" description="Helical" evidence="7">
    <location>
        <begin position="203"/>
        <end position="222"/>
    </location>
</feature>
<dbReference type="GO" id="GO:0016020">
    <property type="term" value="C:membrane"/>
    <property type="evidence" value="ECO:0007669"/>
    <property type="project" value="UniProtKB-SubCell"/>
</dbReference>
<accession>A0A117DXT3</accession>
<dbReference type="PIRSF" id="PIRSF006060">
    <property type="entry name" value="AA_transporter"/>
    <property type="match status" value="1"/>
</dbReference>
<dbReference type="OrthoDB" id="3900342at2759"/>
<dbReference type="Gene3D" id="1.20.1740.10">
    <property type="entry name" value="Amino acid/polyamine transporter I"/>
    <property type="match status" value="1"/>
</dbReference>
<sequence length="562" mass="61073">MSDSKPFSSHNAPIQTGDVTKTVLPTDIENGLYQVPSQKEGQVENIIQVETVRGLKPRHTQMIAIGGAIGTGLFIGSGESLSIGGPLFLLLGYSLLTLLVFCIVTATTEFSSFLPVRGSSVAYFGHRFVSSSMGFALGWMYYYVFAIMVPSEITAAALVIDYWPSSVNIAVWITIMLVVIVGLNCFPVNVYGETEFWFASIKVIGIVGLFIMALVITCGGAPNHKAIGFAYWHSPGATNEYIVSGASGRLVAFIATLRFSVYIFAFTPELLVITAGEMQNPRQNLPTAGRRFFIRLVIFYILGAFLIGLICPSNNNQLLGSSSDASASPWAIAAKDAGIKGLDSVINVVILLSAWSAGNSWLYLATRTLYSMATLGTAPKIFKRCTASGVPYISLGFTSLFSLLAYMNVSSSAATVFNWFVNLVNSGAYVSWVCVCVIYIRFRKATASQGLNVAGLPYRSKFQPYAAYFAGCVIFLLLWLNGFTVFFPGQWDTSTFVTSYVGIPIFVVFYLGHRLYTGWEGAWLIPCEEVDLVTGIAEIVAAELPTSRRTGRWSKGFGFLLG</sequence>
<dbReference type="EMBL" id="BCMY01000003">
    <property type="protein sequence ID" value="GAQ38465.1"/>
    <property type="molecule type" value="Genomic_DNA"/>
</dbReference>
<dbReference type="GO" id="GO:0015171">
    <property type="term" value="F:amino acid transmembrane transporter activity"/>
    <property type="evidence" value="ECO:0007669"/>
    <property type="project" value="TreeGrafter"/>
</dbReference>
<feature type="transmembrane region" description="Helical" evidence="7">
    <location>
        <begin position="292"/>
        <end position="310"/>
    </location>
</feature>
<comment type="subcellular location">
    <subcellularLocation>
        <location evidence="1">Membrane</location>
        <topology evidence="1">Multi-pass membrane protein</topology>
    </subcellularLocation>
</comment>
<feature type="transmembrane region" description="Helical" evidence="7">
    <location>
        <begin position="493"/>
        <end position="511"/>
    </location>
</feature>
<dbReference type="InterPro" id="IPR004841">
    <property type="entry name" value="AA-permease/SLC12A_dom"/>
</dbReference>
<keyword evidence="5 7" id="KW-1133">Transmembrane helix</keyword>
<evidence type="ECO:0000256" key="6">
    <source>
        <dbReference type="ARBA" id="ARBA00023136"/>
    </source>
</evidence>
<evidence type="ECO:0000256" key="4">
    <source>
        <dbReference type="ARBA" id="ARBA00022970"/>
    </source>
</evidence>
<dbReference type="OMA" id="FQSWICC"/>
<feature type="transmembrane region" description="Helical" evidence="7">
    <location>
        <begin position="87"/>
        <end position="107"/>
    </location>
</feature>
<dbReference type="VEuPathDB" id="FungiDB:An12g10130"/>
<feature type="transmembrane region" description="Helical" evidence="7">
    <location>
        <begin position="345"/>
        <end position="364"/>
    </location>
</feature>
<evidence type="ECO:0000256" key="5">
    <source>
        <dbReference type="ARBA" id="ARBA00022989"/>
    </source>
</evidence>
<feature type="transmembrane region" description="Helical" evidence="7">
    <location>
        <begin position="419"/>
        <end position="440"/>
    </location>
</feature>
<dbReference type="PANTHER" id="PTHR43341:SF36">
    <property type="entry name" value="PROLINE-SPECIFIC PERMEASE"/>
    <property type="match status" value="1"/>
</dbReference>
<keyword evidence="2" id="KW-0813">Transport</keyword>
<dbReference type="AlphaFoldDB" id="A0A117DXT3"/>
<evidence type="ECO:0000256" key="3">
    <source>
        <dbReference type="ARBA" id="ARBA00022692"/>
    </source>
</evidence>
<feature type="domain" description="Amino acid permease/ SLC12A" evidence="8">
    <location>
        <begin position="59"/>
        <end position="520"/>
    </location>
</feature>
<feature type="transmembrane region" description="Helical" evidence="7">
    <location>
        <begin position="169"/>
        <end position="191"/>
    </location>
</feature>
<feature type="transmembrane region" description="Helical" evidence="7">
    <location>
        <begin position="465"/>
        <end position="487"/>
    </location>
</feature>
<evidence type="ECO:0000256" key="2">
    <source>
        <dbReference type="ARBA" id="ARBA00022448"/>
    </source>
</evidence>
<keyword evidence="6 7" id="KW-0472">Membrane</keyword>
<dbReference type="FunFam" id="1.20.1740.10:FF:000006">
    <property type="entry name" value="General amino acid permease"/>
    <property type="match status" value="1"/>
</dbReference>
<evidence type="ECO:0000259" key="8">
    <source>
        <dbReference type="Pfam" id="PF00324"/>
    </source>
</evidence>
<feature type="transmembrane region" description="Helical" evidence="7">
    <location>
        <begin position="385"/>
        <end position="407"/>
    </location>
</feature>
<name>A0A117DXT3_ASPNG</name>
<dbReference type="PANTHER" id="PTHR43341">
    <property type="entry name" value="AMINO ACID PERMEASE"/>
    <property type="match status" value="1"/>
</dbReference>
<organism evidence="9 10">
    <name type="scientific">Aspergillus niger</name>
    <dbReference type="NCBI Taxonomy" id="5061"/>
    <lineage>
        <taxon>Eukaryota</taxon>
        <taxon>Fungi</taxon>
        <taxon>Dikarya</taxon>
        <taxon>Ascomycota</taxon>
        <taxon>Pezizomycotina</taxon>
        <taxon>Eurotiomycetes</taxon>
        <taxon>Eurotiomycetidae</taxon>
        <taxon>Eurotiales</taxon>
        <taxon>Aspergillaceae</taxon>
        <taxon>Aspergillus</taxon>
        <taxon>Aspergillus subgen. Circumdati</taxon>
    </lineage>
</organism>
<evidence type="ECO:0000256" key="7">
    <source>
        <dbReference type="SAM" id="Phobius"/>
    </source>
</evidence>
<gene>
    <name evidence="9" type="ORF">ABL_02672</name>
</gene>
<reference evidence="10" key="1">
    <citation type="journal article" date="2016" name="Genome Announc.">
        <title>Draft genome sequence of Aspergillus niger strain An76.</title>
        <authorList>
            <person name="Gong W."/>
            <person name="Cheng Z."/>
            <person name="Zhang H."/>
            <person name="Liu L."/>
            <person name="Gao P."/>
            <person name="Wang L."/>
        </authorList>
    </citation>
    <scope>NUCLEOTIDE SEQUENCE [LARGE SCALE GENOMIC DNA]</scope>
    <source>
        <strain evidence="10">An76</strain>
    </source>
</reference>
<dbReference type="Proteomes" id="UP000068243">
    <property type="component" value="Unassembled WGS sequence"/>
</dbReference>
<dbReference type="InterPro" id="IPR050524">
    <property type="entry name" value="APC_YAT"/>
</dbReference>
<keyword evidence="4" id="KW-0029">Amino-acid transport</keyword>
<dbReference type="VEuPathDB" id="FungiDB:ASPNIDRAFT2_1133671"/>
<evidence type="ECO:0000313" key="9">
    <source>
        <dbReference type="EMBL" id="GAQ38465.1"/>
    </source>
</evidence>
<evidence type="ECO:0000313" key="10">
    <source>
        <dbReference type="Proteomes" id="UP000068243"/>
    </source>
</evidence>
<proteinExistence type="predicted"/>
<keyword evidence="3 7" id="KW-0812">Transmembrane</keyword>
<evidence type="ECO:0000256" key="1">
    <source>
        <dbReference type="ARBA" id="ARBA00004141"/>
    </source>
</evidence>
<feature type="transmembrane region" description="Helical" evidence="7">
    <location>
        <begin position="128"/>
        <end position="149"/>
    </location>
</feature>
<dbReference type="VEuPathDB" id="FungiDB:M747DRAFT_330400"/>
<feature type="transmembrane region" description="Helical" evidence="7">
    <location>
        <begin position="250"/>
        <end position="272"/>
    </location>
</feature>